<dbReference type="InterPro" id="IPR047057">
    <property type="entry name" value="MerR_fam"/>
</dbReference>
<feature type="domain" description="HTH merR-type" evidence="2">
    <location>
        <begin position="1"/>
        <end position="68"/>
    </location>
</feature>
<comment type="caution">
    <text evidence="3">The sequence shown here is derived from an EMBL/GenBank/DDBJ whole genome shotgun (WGS) entry which is preliminary data.</text>
</comment>
<dbReference type="PRINTS" id="PR00040">
    <property type="entry name" value="HTHMERR"/>
</dbReference>
<keyword evidence="4" id="KW-1185">Reference proteome</keyword>
<dbReference type="PROSITE" id="PS50937">
    <property type="entry name" value="HTH_MERR_2"/>
    <property type="match status" value="1"/>
</dbReference>
<reference evidence="3 4" key="1">
    <citation type="submission" date="2018-10" db="EMBL/GenBank/DDBJ databases">
        <title>Genomic Encyclopedia of Archaeal and Bacterial Type Strains, Phase II (KMG-II): from individual species to whole genera.</title>
        <authorList>
            <person name="Goeker M."/>
        </authorList>
    </citation>
    <scope>NUCLEOTIDE SEQUENCE [LARGE SCALE GENOMIC DNA]</scope>
    <source>
        <strain evidence="3 4">RP-AC37</strain>
    </source>
</reference>
<dbReference type="RefSeq" id="WP_121191808.1">
    <property type="nucleotide sequence ID" value="NZ_RBWV01000009.1"/>
</dbReference>
<evidence type="ECO:0000313" key="3">
    <source>
        <dbReference type="EMBL" id="RKS80072.1"/>
    </source>
</evidence>
<dbReference type="PANTHER" id="PTHR30204">
    <property type="entry name" value="REDOX-CYCLING DRUG-SENSING TRANSCRIPTIONAL ACTIVATOR SOXR"/>
    <property type="match status" value="1"/>
</dbReference>
<dbReference type="InParanoid" id="A0A420XT91"/>
<dbReference type="Pfam" id="PF13411">
    <property type="entry name" value="MerR_1"/>
    <property type="match status" value="1"/>
</dbReference>
<dbReference type="GO" id="GO:0003677">
    <property type="term" value="F:DNA binding"/>
    <property type="evidence" value="ECO:0007669"/>
    <property type="project" value="UniProtKB-KW"/>
</dbReference>
<name>A0A420XT91_9ACTN</name>
<dbReference type="AlphaFoldDB" id="A0A420XT91"/>
<sequence length="127" mass="13442">MRIGEVAAAAGVSTRALRYYEEQGLLSSVRSTSGQRHYDAGAVERVHWVRALYAAGLSSKAIVGLLPCVHTGVATEEMIGQLSAERDRIDAQVRELAATRDRLDDVIAAARATAAGRSCTDVEAAAS</sequence>
<dbReference type="CDD" id="cd01282">
    <property type="entry name" value="HTH_MerR-like_sg3"/>
    <property type="match status" value="1"/>
</dbReference>
<evidence type="ECO:0000259" key="2">
    <source>
        <dbReference type="PROSITE" id="PS50937"/>
    </source>
</evidence>
<dbReference type="InterPro" id="IPR009061">
    <property type="entry name" value="DNA-bd_dom_put_sf"/>
</dbReference>
<evidence type="ECO:0000256" key="1">
    <source>
        <dbReference type="ARBA" id="ARBA00023125"/>
    </source>
</evidence>
<dbReference type="PROSITE" id="PS00552">
    <property type="entry name" value="HTH_MERR_1"/>
    <property type="match status" value="1"/>
</dbReference>
<evidence type="ECO:0000313" key="4">
    <source>
        <dbReference type="Proteomes" id="UP000281955"/>
    </source>
</evidence>
<dbReference type="GO" id="GO:0003700">
    <property type="term" value="F:DNA-binding transcription factor activity"/>
    <property type="evidence" value="ECO:0007669"/>
    <property type="project" value="InterPro"/>
</dbReference>
<dbReference type="SUPFAM" id="SSF46955">
    <property type="entry name" value="Putative DNA-binding domain"/>
    <property type="match status" value="1"/>
</dbReference>
<proteinExistence type="predicted"/>
<keyword evidence="1 3" id="KW-0238">DNA-binding</keyword>
<dbReference type="InterPro" id="IPR000551">
    <property type="entry name" value="MerR-type_HTH_dom"/>
</dbReference>
<dbReference type="EMBL" id="RBWV01000009">
    <property type="protein sequence ID" value="RKS80072.1"/>
    <property type="molecule type" value="Genomic_DNA"/>
</dbReference>
<dbReference type="Proteomes" id="UP000281955">
    <property type="component" value="Unassembled WGS sequence"/>
</dbReference>
<gene>
    <name evidence="3" type="ORF">CLV35_0492</name>
</gene>
<organism evidence="3 4">
    <name type="scientific">Motilibacter peucedani</name>
    <dbReference type="NCBI Taxonomy" id="598650"/>
    <lineage>
        <taxon>Bacteria</taxon>
        <taxon>Bacillati</taxon>
        <taxon>Actinomycetota</taxon>
        <taxon>Actinomycetes</taxon>
        <taxon>Motilibacterales</taxon>
        <taxon>Motilibacteraceae</taxon>
        <taxon>Motilibacter</taxon>
    </lineage>
</organism>
<accession>A0A420XT91</accession>
<dbReference type="OrthoDB" id="3824912at2"/>
<protein>
    <submittedName>
        <fullName evidence="3">DNA-binding transcriptional MerR regulator</fullName>
    </submittedName>
</protein>
<dbReference type="SMART" id="SM00422">
    <property type="entry name" value="HTH_MERR"/>
    <property type="match status" value="1"/>
</dbReference>
<dbReference type="PANTHER" id="PTHR30204:SF97">
    <property type="entry name" value="MERR FAMILY REGULATORY PROTEIN"/>
    <property type="match status" value="1"/>
</dbReference>
<dbReference type="Gene3D" id="1.10.1660.10">
    <property type="match status" value="1"/>
</dbReference>